<feature type="domain" description="Metallo-beta-lactamase" evidence="1">
    <location>
        <begin position="38"/>
        <end position="212"/>
    </location>
</feature>
<dbReference type="SMART" id="SM00849">
    <property type="entry name" value="Lactamase_B"/>
    <property type="match status" value="1"/>
</dbReference>
<dbReference type="Proteomes" id="UP000179237">
    <property type="component" value="Unassembled WGS sequence"/>
</dbReference>
<evidence type="ECO:0000313" key="2">
    <source>
        <dbReference type="EMBL" id="OGD83475.1"/>
    </source>
</evidence>
<dbReference type="InterPro" id="IPR035681">
    <property type="entry name" value="ComA-like_MBL"/>
</dbReference>
<dbReference type="Gene3D" id="3.60.15.10">
    <property type="entry name" value="Ribonuclease Z/Hydroxyacylglutathione hydrolase-like"/>
    <property type="match status" value="1"/>
</dbReference>
<name>A0A1F5FV49_9BACT</name>
<sequence length="258" mass="29088">MDWKRWGLVCLLFLLLWIWQEMPDGKLRLIFCDVGQGDGAVVVFGYFQAVVDTGAYEDKILNCLGQHIPFWDKRIEIVFLSHPDKDHVGAIGGIKKHYKIGKLVDKAIVGDRFLYQNLYFDVVKGSENNVTFPMEGSSISNESSIVLEMIYKDFSVLFTGDIDMENEKALMTSGLLGEVDILKVAHHGSKYSSADEFLRKINPKFAIISVGKKNTYGHPAPEVLERLLGVGAKALRTDELGTIEAVFDSKNLRWQVKR</sequence>
<dbReference type="EMBL" id="MFAQ01000015">
    <property type="protein sequence ID" value="OGD83475.1"/>
    <property type="molecule type" value="Genomic_DNA"/>
</dbReference>
<evidence type="ECO:0000313" key="3">
    <source>
        <dbReference type="Proteomes" id="UP000179237"/>
    </source>
</evidence>
<dbReference type="CDD" id="cd07731">
    <property type="entry name" value="ComA-like_MBL-fold"/>
    <property type="match status" value="1"/>
</dbReference>
<gene>
    <name evidence="2" type="ORF">A2572_00190</name>
</gene>
<protein>
    <recommendedName>
        <fullName evidence="1">Metallo-beta-lactamase domain-containing protein</fullName>
    </recommendedName>
</protein>
<accession>A0A1F5FV49</accession>
<dbReference type="AlphaFoldDB" id="A0A1F5FV49"/>
<evidence type="ECO:0000259" key="1">
    <source>
        <dbReference type="SMART" id="SM00849"/>
    </source>
</evidence>
<dbReference type="InterPro" id="IPR036866">
    <property type="entry name" value="RibonucZ/Hydroxyglut_hydro"/>
</dbReference>
<dbReference type="InterPro" id="IPR001279">
    <property type="entry name" value="Metallo-B-lactamas"/>
</dbReference>
<reference evidence="2 3" key="1">
    <citation type="journal article" date="2016" name="Nat. Commun.">
        <title>Thousands of microbial genomes shed light on interconnected biogeochemical processes in an aquifer system.</title>
        <authorList>
            <person name="Anantharaman K."/>
            <person name="Brown C.T."/>
            <person name="Hug L.A."/>
            <person name="Sharon I."/>
            <person name="Castelle C.J."/>
            <person name="Probst A.J."/>
            <person name="Thomas B.C."/>
            <person name="Singh A."/>
            <person name="Wilkins M.J."/>
            <person name="Karaoz U."/>
            <person name="Brodie E.L."/>
            <person name="Williams K.H."/>
            <person name="Hubbard S.S."/>
            <person name="Banfield J.F."/>
        </authorList>
    </citation>
    <scope>NUCLEOTIDE SEQUENCE [LARGE SCALE GENOMIC DNA]</scope>
</reference>
<dbReference type="SUPFAM" id="SSF56281">
    <property type="entry name" value="Metallo-hydrolase/oxidoreductase"/>
    <property type="match status" value="1"/>
</dbReference>
<dbReference type="Pfam" id="PF00753">
    <property type="entry name" value="Lactamase_B"/>
    <property type="match status" value="1"/>
</dbReference>
<organism evidence="2 3">
    <name type="scientific">Candidatus Collierbacteria bacterium RIFOXYD1_FULL_40_9</name>
    <dbReference type="NCBI Taxonomy" id="1817731"/>
    <lineage>
        <taxon>Bacteria</taxon>
        <taxon>Candidatus Collieribacteriota</taxon>
    </lineage>
</organism>
<proteinExistence type="predicted"/>
<dbReference type="PANTHER" id="PTHR30619">
    <property type="entry name" value="DNA INTERNALIZATION/COMPETENCE PROTEIN COMEC/REC2"/>
    <property type="match status" value="1"/>
</dbReference>
<dbReference type="InterPro" id="IPR052159">
    <property type="entry name" value="Competence_DNA_uptake"/>
</dbReference>
<dbReference type="PANTHER" id="PTHR30619:SF1">
    <property type="entry name" value="RECOMBINATION PROTEIN 2"/>
    <property type="match status" value="1"/>
</dbReference>
<comment type="caution">
    <text evidence="2">The sequence shown here is derived from an EMBL/GenBank/DDBJ whole genome shotgun (WGS) entry which is preliminary data.</text>
</comment>